<dbReference type="InParanoid" id="A0A317XFI9"/>
<dbReference type="EMBL" id="KZ819217">
    <property type="protein sequence ID" value="PWY97149.1"/>
    <property type="molecule type" value="Genomic_DNA"/>
</dbReference>
<dbReference type="PANTHER" id="PTHR15955:SF10">
    <property type="entry name" value="DUF1115 DOMAIN PROTEIN (AFU_ORTHOLOGUE AFUA_5G14750)"/>
    <property type="match status" value="1"/>
</dbReference>
<reference evidence="1 2" key="1">
    <citation type="journal article" date="2018" name="Mol. Biol. Evol.">
        <title>Broad Genomic Sampling Reveals a Smut Pathogenic Ancestry of the Fungal Clade Ustilaginomycotina.</title>
        <authorList>
            <person name="Kijpornyongpan T."/>
            <person name="Mondo S.J."/>
            <person name="Barry K."/>
            <person name="Sandor L."/>
            <person name="Lee J."/>
            <person name="Lipzen A."/>
            <person name="Pangilinan J."/>
            <person name="LaButti K."/>
            <person name="Hainaut M."/>
            <person name="Henrissat B."/>
            <person name="Grigoriev I.V."/>
            <person name="Spatafora J.W."/>
            <person name="Aime M.C."/>
        </authorList>
    </citation>
    <scope>NUCLEOTIDE SEQUENCE [LARGE SCALE GENOMIC DNA]</scope>
    <source>
        <strain evidence="1 2">MCA 3645</strain>
    </source>
</reference>
<keyword evidence="2" id="KW-1185">Reference proteome</keyword>
<dbReference type="STRING" id="1882483.A0A317XFI9"/>
<gene>
    <name evidence="1" type="ORF">BCV70DRAFT_167527</name>
</gene>
<proteinExistence type="predicted"/>
<dbReference type="OrthoDB" id="432412at2759"/>
<accession>A0A317XFI9</accession>
<dbReference type="AlphaFoldDB" id="A0A317XFI9"/>
<sequence length="366" mass="40458">MLNTGSQTNTVEGRVGEERILFSPEDLALQLGAIELISAMWSGDGELTLPPCSERAIRSVADYLQLTLETLGNRDSLQLKHSIPAHVLVTLLIRPDTDTDTHPDANDPKQGRSLPLDVEIPLRRPAHKDSKNTKDVGVAHAQSESRIARLAVQSQPWFARNTRQHLDDIYDMVSHIMGVVEDVSEYILSCSTFSSSQGGIPRSKTSGTAPDQTDYSHYPVRRTWYYLPSLSSREKREDIVDAARHFVPPLTGFLLAGKPGLIVLEHPLLLAPSALDFWSSVKNESWSDIPSSHKKISEKLVEEVVPHPAFEGFADITHLPDIQAAADRGRKSDLSKLVRWLDTLPRGLGGVDGKWALEKCLGVGWS</sequence>
<dbReference type="PANTHER" id="PTHR15955">
    <property type="entry name" value="RWD DOMAIN CONTAINING PROTEIN 2"/>
    <property type="match status" value="1"/>
</dbReference>
<organism evidence="1 2">
    <name type="scientific">Testicularia cyperi</name>
    <dbReference type="NCBI Taxonomy" id="1882483"/>
    <lineage>
        <taxon>Eukaryota</taxon>
        <taxon>Fungi</taxon>
        <taxon>Dikarya</taxon>
        <taxon>Basidiomycota</taxon>
        <taxon>Ustilaginomycotina</taxon>
        <taxon>Ustilaginomycetes</taxon>
        <taxon>Ustilaginales</taxon>
        <taxon>Anthracoideaceae</taxon>
        <taxon>Testicularia</taxon>
    </lineage>
</organism>
<protein>
    <submittedName>
        <fullName evidence="1">Uncharacterized protein</fullName>
    </submittedName>
</protein>
<dbReference type="Proteomes" id="UP000246740">
    <property type="component" value="Unassembled WGS sequence"/>
</dbReference>
<dbReference type="InterPro" id="IPR017359">
    <property type="entry name" value="Phi-like"/>
</dbReference>
<name>A0A317XFI9_9BASI</name>
<evidence type="ECO:0000313" key="2">
    <source>
        <dbReference type="Proteomes" id="UP000246740"/>
    </source>
</evidence>
<evidence type="ECO:0000313" key="1">
    <source>
        <dbReference type="EMBL" id="PWY97149.1"/>
    </source>
</evidence>